<dbReference type="AlphaFoldDB" id="A0AAP5ID08"/>
<proteinExistence type="predicted"/>
<name>A0AAP5ID08_9CYAN</name>
<dbReference type="EMBL" id="JAALHA020000023">
    <property type="protein sequence ID" value="MDR9899306.1"/>
    <property type="molecule type" value="Genomic_DNA"/>
</dbReference>
<evidence type="ECO:0000313" key="3">
    <source>
        <dbReference type="EMBL" id="MDR9899306.1"/>
    </source>
</evidence>
<protein>
    <submittedName>
        <fullName evidence="3">Uncharacterized protein</fullName>
    </submittedName>
</protein>
<keyword evidence="2" id="KW-0472">Membrane</keyword>
<organism evidence="3 4">
    <name type="scientific">Aetokthonos hydrillicola Thurmond2011</name>
    <dbReference type="NCBI Taxonomy" id="2712845"/>
    <lineage>
        <taxon>Bacteria</taxon>
        <taxon>Bacillati</taxon>
        <taxon>Cyanobacteriota</taxon>
        <taxon>Cyanophyceae</taxon>
        <taxon>Nostocales</taxon>
        <taxon>Hapalosiphonaceae</taxon>
        <taxon>Aetokthonos</taxon>
    </lineage>
</organism>
<accession>A0AAP5ID08</accession>
<keyword evidence="4" id="KW-1185">Reference proteome</keyword>
<comment type="caution">
    <text evidence="3">The sequence shown here is derived from an EMBL/GenBank/DDBJ whole genome shotgun (WGS) entry which is preliminary data.</text>
</comment>
<gene>
    <name evidence="3" type="ORF">G7B40_032800</name>
</gene>
<feature type="region of interest" description="Disordered" evidence="1">
    <location>
        <begin position="1"/>
        <end position="34"/>
    </location>
</feature>
<keyword evidence="2" id="KW-0812">Transmembrane</keyword>
<sequence length="261" mass="29417">MSEDHQNLQPPSSPKPEVNQPETNAGQVTQRPQKQYQRVEPLWKTKATQFLQQLWPWWNTALAKIRSFLPESLSAKLSNTVLTAILAGISVVIIWITSGIFSHKSPQTVNIPQEIFVTETTPLQLVPTEAQPTQEITPPEQLSIQAQPIEEITPPEPQPTPAILTPEQSLIVAIENQVVEESDRVGSGLIESIQANFRNSSLVIRISDNWYKLERSQQQELAEKIQERSKELDFTHIDIIDSQGKLVARNPVVGTEMILFH</sequence>
<dbReference type="RefSeq" id="WP_208342519.1">
    <property type="nucleotide sequence ID" value="NZ_CAWQFN010000158.1"/>
</dbReference>
<keyword evidence="2" id="KW-1133">Transmembrane helix</keyword>
<evidence type="ECO:0000313" key="4">
    <source>
        <dbReference type="Proteomes" id="UP000667802"/>
    </source>
</evidence>
<dbReference type="Proteomes" id="UP000667802">
    <property type="component" value="Unassembled WGS sequence"/>
</dbReference>
<evidence type="ECO:0000256" key="2">
    <source>
        <dbReference type="SAM" id="Phobius"/>
    </source>
</evidence>
<evidence type="ECO:0000256" key="1">
    <source>
        <dbReference type="SAM" id="MobiDB-lite"/>
    </source>
</evidence>
<feature type="transmembrane region" description="Helical" evidence="2">
    <location>
        <begin position="81"/>
        <end position="101"/>
    </location>
</feature>
<feature type="compositionally biased region" description="Polar residues" evidence="1">
    <location>
        <begin position="20"/>
        <end position="34"/>
    </location>
</feature>
<reference evidence="4" key="1">
    <citation type="journal article" date="2021" name="Science">
        <title>Hunting the eagle killer: A cyanobacterial neurotoxin causes vacuolar myelinopathy.</title>
        <authorList>
            <person name="Breinlinger S."/>
            <person name="Phillips T.J."/>
            <person name="Haram B.N."/>
            <person name="Mares J."/>
            <person name="Martinez Yerena J.A."/>
            <person name="Hrouzek P."/>
            <person name="Sobotka R."/>
            <person name="Henderson W.M."/>
            <person name="Schmieder P."/>
            <person name="Williams S.M."/>
            <person name="Lauderdale J.D."/>
            <person name="Wilde H.D."/>
            <person name="Gerrin W."/>
            <person name="Kust A."/>
            <person name="Washington J.W."/>
            <person name="Wagner C."/>
            <person name="Geier B."/>
            <person name="Liebeke M."/>
            <person name="Enke H."/>
            <person name="Niedermeyer T.H.J."/>
            <person name="Wilde S.B."/>
        </authorList>
    </citation>
    <scope>NUCLEOTIDE SEQUENCE [LARGE SCALE GENOMIC DNA]</scope>
    <source>
        <strain evidence="4">Thurmond2011</strain>
    </source>
</reference>